<proteinExistence type="predicted"/>
<evidence type="ECO:0000256" key="1">
    <source>
        <dbReference type="SAM" id="Phobius"/>
    </source>
</evidence>
<dbReference type="EMBL" id="CP001804">
    <property type="protein sequence ID" value="ACY16183.1"/>
    <property type="molecule type" value="Genomic_DNA"/>
</dbReference>
<keyword evidence="3" id="KW-1185">Reference proteome</keyword>
<evidence type="ECO:0000313" key="3">
    <source>
        <dbReference type="Proteomes" id="UP000001880"/>
    </source>
</evidence>
<name>D0LXE1_HALO1</name>
<gene>
    <name evidence="2" type="ordered locus">Hoch_3682</name>
</gene>
<sequence>MGALIQQNKVIAKRKGTIAAAAVGGSVALLLFAPVLGVVGLAGSAYLGYDWFKFRAKNGMRF</sequence>
<dbReference type="KEGG" id="hoh:Hoch_3682"/>
<evidence type="ECO:0000313" key="2">
    <source>
        <dbReference type="EMBL" id="ACY16183.1"/>
    </source>
</evidence>
<keyword evidence="1" id="KW-0812">Transmembrane</keyword>
<dbReference type="AlphaFoldDB" id="D0LXE1"/>
<reference evidence="2 3" key="1">
    <citation type="journal article" date="2010" name="Stand. Genomic Sci.">
        <title>Complete genome sequence of Haliangium ochraceum type strain (SMP-2).</title>
        <authorList>
            <consortium name="US DOE Joint Genome Institute (JGI-PGF)"/>
            <person name="Ivanova N."/>
            <person name="Daum C."/>
            <person name="Lang E."/>
            <person name="Abt B."/>
            <person name="Kopitz M."/>
            <person name="Saunders E."/>
            <person name="Lapidus A."/>
            <person name="Lucas S."/>
            <person name="Glavina Del Rio T."/>
            <person name="Nolan M."/>
            <person name="Tice H."/>
            <person name="Copeland A."/>
            <person name="Cheng J.F."/>
            <person name="Chen F."/>
            <person name="Bruce D."/>
            <person name="Goodwin L."/>
            <person name="Pitluck S."/>
            <person name="Mavromatis K."/>
            <person name="Pati A."/>
            <person name="Mikhailova N."/>
            <person name="Chen A."/>
            <person name="Palaniappan K."/>
            <person name="Land M."/>
            <person name="Hauser L."/>
            <person name="Chang Y.J."/>
            <person name="Jeffries C.D."/>
            <person name="Detter J.C."/>
            <person name="Brettin T."/>
            <person name="Rohde M."/>
            <person name="Goker M."/>
            <person name="Bristow J."/>
            <person name="Markowitz V."/>
            <person name="Eisen J.A."/>
            <person name="Hugenholtz P."/>
            <person name="Kyrpides N.C."/>
            <person name="Klenk H.P."/>
        </authorList>
    </citation>
    <scope>NUCLEOTIDE SEQUENCE [LARGE SCALE GENOMIC DNA]</scope>
    <source>
        <strain evidence="3">DSM 14365 / CIP 107738 / JCM 11303 / AJ 13395 / SMP-2</strain>
    </source>
</reference>
<keyword evidence="1" id="KW-0472">Membrane</keyword>
<keyword evidence="1" id="KW-1133">Transmembrane helix</keyword>
<dbReference type="HOGENOM" id="CLU_2897953_0_0_7"/>
<organism evidence="2 3">
    <name type="scientific">Haliangium ochraceum (strain DSM 14365 / JCM 11303 / SMP-2)</name>
    <dbReference type="NCBI Taxonomy" id="502025"/>
    <lineage>
        <taxon>Bacteria</taxon>
        <taxon>Pseudomonadati</taxon>
        <taxon>Myxococcota</taxon>
        <taxon>Polyangia</taxon>
        <taxon>Haliangiales</taxon>
        <taxon>Kofleriaceae</taxon>
        <taxon>Haliangium</taxon>
    </lineage>
</organism>
<feature type="transmembrane region" description="Helical" evidence="1">
    <location>
        <begin position="21"/>
        <end position="47"/>
    </location>
</feature>
<dbReference type="Proteomes" id="UP000001880">
    <property type="component" value="Chromosome"/>
</dbReference>
<accession>D0LXE1</accession>
<dbReference type="RefSeq" id="WP_012828782.1">
    <property type="nucleotide sequence ID" value="NC_013440.1"/>
</dbReference>
<protein>
    <submittedName>
        <fullName evidence="2">Uncharacterized protein</fullName>
    </submittedName>
</protein>